<reference evidence="2 3" key="1">
    <citation type="submission" date="2019-04" db="EMBL/GenBank/DDBJ databases">
        <title>An improved genome assembly and genetic linkage map for asparagus bean, Vigna unguiculata ssp. sesquipedialis.</title>
        <authorList>
            <person name="Xia Q."/>
            <person name="Zhang R."/>
            <person name="Dong Y."/>
        </authorList>
    </citation>
    <scope>NUCLEOTIDE SEQUENCE [LARGE SCALE GENOMIC DNA]</scope>
    <source>
        <tissue evidence="2">Leaf</tissue>
    </source>
</reference>
<feature type="region of interest" description="Disordered" evidence="1">
    <location>
        <begin position="221"/>
        <end position="268"/>
    </location>
</feature>
<organism evidence="2 3">
    <name type="scientific">Vigna unguiculata</name>
    <name type="common">Cowpea</name>
    <dbReference type="NCBI Taxonomy" id="3917"/>
    <lineage>
        <taxon>Eukaryota</taxon>
        <taxon>Viridiplantae</taxon>
        <taxon>Streptophyta</taxon>
        <taxon>Embryophyta</taxon>
        <taxon>Tracheophyta</taxon>
        <taxon>Spermatophyta</taxon>
        <taxon>Magnoliopsida</taxon>
        <taxon>eudicotyledons</taxon>
        <taxon>Gunneridae</taxon>
        <taxon>Pentapetalae</taxon>
        <taxon>rosids</taxon>
        <taxon>fabids</taxon>
        <taxon>Fabales</taxon>
        <taxon>Fabaceae</taxon>
        <taxon>Papilionoideae</taxon>
        <taxon>50 kb inversion clade</taxon>
        <taxon>NPAAA clade</taxon>
        <taxon>indigoferoid/millettioid clade</taxon>
        <taxon>Phaseoleae</taxon>
        <taxon>Vigna</taxon>
    </lineage>
</organism>
<evidence type="ECO:0000256" key="1">
    <source>
        <dbReference type="SAM" id="MobiDB-lite"/>
    </source>
</evidence>
<sequence length="268" mass="29373">MSSSSDIVSLSSLSSGSVQSRGSVGRPLEEESTSPVAVVGRIPMETVPESSLFWLSRLLNPWLNCTPVIAKGVDCGIVSLERLHVRLPLDDFTMGVLRQLNVAPTQLHLNSSPSRYKDMSTDELSTADREVVEVLIKFTDKLPTKGLVRVYNSVHPIIDIEVKLTEIWCIHARHMAQAGKKNLILFQALRKEKVVKAKAVGNTEVPYLQESLVEVHIHGGTKRKAELPARPGKGKDMQKHGVGPPGEDNGGVWEQGTNFESPGWIVVS</sequence>
<name>A0A4D6LEW7_VIGUN</name>
<proteinExistence type="predicted"/>
<accession>A0A4D6LEW7</accession>
<gene>
    <name evidence="2" type="ORF">DEO72_LG3g1404</name>
</gene>
<feature type="compositionally biased region" description="Low complexity" evidence="1">
    <location>
        <begin position="1"/>
        <end position="25"/>
    </location>
</feature>
<dbReference type="AlphaFoldDB" id="A0A4D6LEW7"/>
<dbReference type="EMBL" id="CP039347">
    <property type="protein sequence ID" value="QCD86875.1"/>
    <property type="molecule type" value="Genomic_DNA"/>
</dbReference>
<dbReference type="Proteomes" id="UP000501690">
    <property type="component" value="Linkage Group LG3"/>
</dbReference>
<feature type="compositionally biased region" description="Basic and acidic residues" evidence="1">
    <location>
        <begin position="221"/>
        <end position="239"/>
    </location>
</feature>
<protein>
    <submittedName>
        <fullName evidence="2">Uncharacterized protein</fullName>
    </submittedName>
</protein>
<feature type="region of interest" description="Disordered" evidence="1">
    <location>
        <begin position="1"/>
        <end position="32"/>
    </location>
</feature>
<evidence type="ECO:0000313" key="2">
    <source>
        <dbReference type="EMBL" id="QCD86875.1"/>
    </source>
</evidence>
<evidence type="ECO:0000313" key="3">
    <source>
        <dbReference type="Proteomes" id="UP000501690"/>
    </source>
</evidence>
<keyword evidence="3" id="KW-1185">Reference proteome</keyword>